<reference evidence="2" key="1">
    <citation type="journal article" date="2022" name="Mol. Ecol. Resour.">
        <title>The genomes of chicory, endive, great burdock and yacon provide insights into Asteraceae palaeo-polyploidization history and plant inulin production.</title>
        <authorList>
            <person name="Fan W."/>
            <person name="Wang S."/>
            <person name="Wang H."/>
            <person name="Wang A."/>
            <person name="Jiang F."/>
            <person name="Liu H."/>
            <person name="Zhao H."/>
            <person name="Xu D."/>
            <person name="Zhang Y."/>
        </authorList>
    </citation>
    <scope>NUCLEOTIDE SEQUENCE [LARGE SCALE GENOMIC DNA]</scope>
    <source>
        <strain evidence="2">cv. Niubang</strain>
    </source>
</reference>
<accession>A0ACB9FKD8</accession>
<gene>
    <name evidence="1" type="ORF">L6452_02463</name>
</gene>
<proteinExistence type="predicted"/>
<organism evidence="1 2">
    <name type="scientific">Arctium lappa</name>
    <name type="common">Greater burdock</name>
    <name type="synonym">Lappa major</name>
    <dbReference type="NCBI Taxonomy" id="4217"/>
    <lineage>
        <taxon>Eukaryota</taxon>
        <taxon>Viridiplantae</taxon>
        <taxon>Streptophyta</taxon>
        <taxon>Embryophyta</taxon>
        <taxon>Tracheophyta</taxon>
        <taxon>Spermatophyta</taxon>
        <taxon>Magnoliopsida</taxon>
        <taxon>eudicotyledons</taxon>
        <taxon>Gunneridae</taxon>
        <taxon>Pentapetalae</taxon>
        <taxon>asterids</taxon>
        <taxon>campanulids</taxon>
        <taxon>Asterales</taxon>
        <taxon>Asteraceae</taxon>
        <taxon>Carduoideae</taxon>
        <taxon>Cardueae</taxon>
        <taxon>Arctiinae</taxon>
        <taxon>Arctium</taxon>
    </lineage>
</organism>
<evidence type="ECO:0000313" key="1">
    <source>
        <dbReference type="EMBL" id="KAI3771301.1"/>
    </source>
</evidence>
<name>A0ACB9FKD8_ARCLA</name>
<comment type="caution">
    <text evidence="1">The sequence shown here is derived from an EMBL/GenBank/DDBJ whole genome shotgun (WGS) entry which is preliminary data.</text>
</comment>
<keyword evidence="2" id="KW-1185">Reference proteome</keyword>
<reference evidence="1 2" key="2">
    <citation type="journal article" date="2022" name="Mol. Ecol. Resour.">
        <title>The genomes of chicory, endive, great burdock and yacon provide insights into Asteraceae paleo-polyploidization history and plant inulin production.</title>
        <authorList>
            <person name="Fan W."/>
            <person name="Wang S."/>
            <person name="Wang H."/>
            <person name="Wang A."/>
            <person name="Jiang F."/>
            <person name="Liu H."/>
            <person name="Zhao H."/>
            <person name="Xu D."/>
            <person name="Zhang Y."/>
        </authorList>
    </citation>
    <scope>NUCLEOTIDE SEQUENCE [LARGE SCALE GENOMIC DNA]</scope>
    <source>
        <strain evidence="2">cv. Niubang</strain>
    </source>
</reference>
<dbReference type="EMBL" id="CM042047">
    <property type="protein sequence ID" value="KAI3771301.1"/>
    <property type="molecule type" value="Genomic_DNA"/>
</dbReference>
<sequence>MGLISTFLGFSGFGIGVSAGHVIGCYLFIYFQPTDVKDLIIRPLVERDFETLQSLLPEIPMWLKNPDFDRAICKTAKDIAKPIIAEQIQSIKLIRSSLRLLHSGLCLLHFKVPLSSACSSIGKGVERLC</sequence>
<protein>
    <submittedName>
        <fullName evidence="1">Uncharacterized protein</fullName>
    </submittedName>
</protein>
<evidence type="ECO:0000313" key="2">
    <source>
        <dbReference type="Proteomes" id="UP001055879"/>
    </source>
</evidence>
<dbReference type="Proteomes" id="UP001055879">
    <property type="component" value="Linkage Group LG01"/>
</dbReference>